<accession>A0A8D9G7D5</accession>
<dbReference type="Gramene" id="A06p22420.2_BraZ1">
    <property type="protein sequence ID" value="A06p22420.2_BraZ1.CDS"/>
    <property type="gene ID" value="A06g22420.2_BraZ1"/>
</dbReference>
<evidence type="ECO:0000313" key="3">
    <source>
        <dbReference type="Proteomes" id="UP000694005"/>
    </source>
</evidence>
<dbReference type="AlphaFoldDB" id="A0A8D9G7D5"/>
<evidence type="ECO:0000256" key="1">
    <source>
        <dbReference type="SAM" id="MobiDB-lite"/>
    </source>
</evidence>
<evidence type="ECO:0000313" key="2">
    <source>
        <dbReference type="EMBL" id="CAG7870002.1"/>
    </source>
</evidence>
<feature type="region of interest" description="Disordered" evidence="1">
    <location>
        <begin position="30"/>
        <end position="73"/>
    </location>
</feature>
<sequence>MEERLRTKSQEDRKIRKRTSAFVLLLSPPLFFWDSSPSSSFEQPEREGGGTNRGEASMRNNNNDNNFEGKRRTKEAVKRIMRADLEVITSKVSPAKIKTPTIINLLGKKVTTDTILNKSKNSNRTPLSLRFKHMPFRLILD</sequence>
<dbReference type="Proteomes" id="UP000694005">
    <property type="component" value="Chromosome A06"/>
</dbReference>
<name>A0A8D9G7D5_BRACM</name>
<reference evidence="2 3" key="1">
    <citation type="submission" date="2021-07" db="EMBL/GenBank/DDBJ databases">
        <authorList>
            <consortium name="Genoscope - CEA"/>
            <person name="William W."/>
        </authorList>
    </citation>
    <scope>NUCLEOTIDE SEQUENCE [LARGE SCALE GENOMIC DNA]</scope>
</reference>
<dbReference type="EMBL" id="LS974622">
    <property type="protein sequence ID" value="CAG7870002.1"/>
    <property type="molecule type" value="Genomic_DNA"/>
</dbReference>
<protein>
    <submittedName>
        <fullName evidence="2">Uncharacterized protein</fullName>
    </submittedName>
</protein>
<gene>
    <name evidence="2" type="ORF">BRAPAZ1V2_A06P22420.2</name>
</gene>
<proteinExistence type="predicted"/>
<organism evidence="2 3">
    <name type="scientific">Brassica campestris</name>
    <name type="common">Field mustard</name>
    <dbReference type="NCBI Taxonomy" id="3711"/>
    <lineage>
        <taxon>Eukaryota</taxon>
        <taxon>Viridiplantae</taxon>
        <taxon>Streptophyta</taxon>
        <taxon>Embryophyta</taxon>
        <taxon>Tracheophyta</taxon>
        <taxon>Spermatophyta</taxon>
        <taxon>Magnoliopsida</taxon>
        <taxon>eudicotyledons</taxon>
        <taxon>Gunneridae</taxon>
        <taxon>Pentapetalae</taxon>
        <taxon>rosids</taxon>
        <taxon>malvids</taxon>
        <taxon>Brassicales</taxon>
        <taxon>Brassicaceae</taxon>
        <taxon>Brassiceae</taxon>
        <taxon>Brassica</taxon>
    </lineage>
</organism>